<dbReference type="GO" id="GO:0004318">
    <property type="term" value="F:enoyl-[acyl-carrier-protein] reductase (NADH) activity"/>
    <property type="evidence" value="ECO:0007669"/>
    <property type="project" value="InterPro"/>
</dbReference>
<evidence type="ECO:0000256" key="3">
    <source>
        <dbReference type="ARBA" id="ARBA00022516"/>
    </source>
</evidence>
<sequence length="142" mass="15523">MPSHFKSITIPALRRCFAVSLNDRKHLLQLTSLFQEIQMTVTNLLQGKKGVVLGVANKRSIAWAISKGMSEAGAELAFTYQNDKLKGRVEDLVETLPGESPLYPCDVTNDDQIAALGEGLGKDFGSIDFVVHCLAFAAREDL</sequence>
<keyword evidence="6" id="KW-0443">Lipid metabolism</keyword>
<comment type="pathway">
    <text evidence="1">Lipid metabolism.</text>
</comment>
<protein>
    <submittedName>
        <fullName evidence="8">Uncharacterized protein</fullName>
    </submittedName>
</protein>
<evidence type="ECO:0000256" key="5">
    <source>
        <dbReference type="ARBA" id="ARBA00023002"/>
    </source>
</evidence>
<accession>A0A382UV63</accession>
<keyword evidence="5" id="KW-0560">Oxidoreductase</keyword>
<evidence type="ECO:0000256" key="4">
    <source>
        <dbReference type="ARBA" id="ARBA00022832"/>
    </source>
</evidence>
<comment type="similarity">
    <text evidence="2">Belongs to the short-chain dehydrogenases/reductases (SDR) family. FabI subfamily.</text>
</comment>
<feature type="non-terminal residue" evidence="8">
    <location>
        <position position="142"/>
    </location>
</feature>
<dbReference type="Gene3D" id="3.40.50.720">
    <property type="entry name" value="NAD(P)-binding Rossmann-like Domain"/>
    <property type="match status" value="1"/>
</dbReference>
<name>A0A382UV63_9ZZZZ</name>
<dbReference type="GO" id="GO:0006633">
    <property type="term" value="P:fatty acid biosynthetic process"/>
    <property type="evidence" value="ECO:0007669"/>
    <property type="project" value="UniProtKB-KW"/>
</dbReference>
<proteinExistence type="inferred from homology"/>
<organism evidence="8">
    <name type="scientific">marine metagenome</name>
    <dbReference type="NCBI Taxonomy" id="408172"/>
    <lineage>
        <taxon>unclassified sequences</taxon>
        <taxon>metagenomes</taxon>
        <taxon>ecological metagenomes</taxon>
    </lineage>
</organism>
<dbReference type="EMBL" id="UINC01147026">
    <property type="protein sequence ID" value="SVD38100.1"/>
    <property type="molecule type" value="Genomic_DNA"/>
</dbReference>
<gene>
    <name evidence="8" type="ORF">METZ01_LOCUS390954</name>
</gene>
<evidence type="ECO:0000256" key="6">
    <source>
        <dbReference type="ARBA" id="ARBA00023098"/>
    </source>
</evidence>
<dbReference type="SUPFAM" id="SSF51735">
    <property type="entry name" value="NAD(P)-binding Rossmann-fold domains"/>
    <property type="match status" value="1"/>
</dbReference>
<evidence type="ECO:0000256" key="1">
    <source>
        <dbReference type="ARBA" id="ARBA00005189"/>
    </source>
</evidence>
<evidence type="ECO:0000256" key="2">
    <source>
        <dbReference type="ARBA" id="ARBA00009233"/>
    </source>
</evidence>
<dbReference type="Pfam" id="PF13561">
    <property type="entry name" value="adh_short_C2"/>
    <property type="match status" value="1"/>
</dbReference>
<keyword evidence="7" id="KW-0275">Fatty acid biosynthesis</keyword>
<reference evidence="8" key="1">
    <citation type="submission" date="2018-05" db="EMBL/GenBank/DDBJ databases">
        <authorList>
            <person name="Lanie J.A."/>
            <person name="Ng W.-L."/>
            <person name="Kazmierczak K.M."/>
            <person name="Andrzejewski T.M."/>
            <person name="Davidsen T.M."/>
            <person name="Wayne K.J."/>
            <person name="Tettelin H."/>
            <person name="Glass J.I."/>
            <person name="Rusch D."/>
            <person name="Podicherti R."/>
            <person name="Tsui H.-C.T."/>
            <person name="Winkler M.E."/>
        </authorList>
    </citation>
    <scope>NUCLEOTIDE SEQUENCE</scope>
</reference>
<evidence type="ECO:0000256" key="7">
    <source>
        <dbReference type="ARBA" id="ARBA00023160"/>
    </source>
</evidence>
<evidence type="ECO:0000313" key="8">
    <source>
        <dbReference type="EMBL" id="SVD38100.1"/>
    </source>
</evidence>
<keyword evidence="4" id="KW-0276">Fatty acid metabolism</keyword>
<dbReference type="PANTHER" id="PTHR43159:SF2">
    <property type="entry name" value="ENOYL-[ACYL-CARRIER-PROTEIN] REDUCTASE [NADH], CHLOROPLASTIC"/>
    <property type="match status" value="1"/>
</dbReference>
<keyword evidence="3" id="KW-0444">Lipid biosynthesis</keyword>
<dbReference type="InterPro" id="IPR036291">
    <property type="entry name" value="NAD(P)-bd_dom_sf"/>
</dbReference>
<dbReference type="InterPro" id="IPR002347">
    <property type="entry name" value="SDR_fam"/>
</dbReference>
<dbReference type="AlphaFoldDB" id="A0A382UV63"/>
<dbReference type="PANTHER" id="PTHR43159">
    <property type="entry name" value="ENOYL-[ACYL-CARRIER-PROTEIN] REDUCTASE"/>
    <property type="match status" value="1"/>
</dbReference>
<dbReference type="InterPro" id="IPR014358">
    <property type="entry name" value="Enoyl-ACP_Rdtase_NADH"/>
</dbReference>